<dbReference type="RefSeq" id="WP_260319089.1">
    <property type="nucleotide sequence ID" value="NZ_JACHIC010000003.1"/>
</dbReference>
<dbReference type="KEGG" id="wma:WM2015_592"/>
<evidence type="ECO:0000313" key="2">
    <source>
        <dbReference type="EMBL" id="AKS40974.1"/>
    </source>
</evidence>
<dbReference type="InterPro" id="IPR036059">
    <property type="entry name" value="TldD/PmbA_sf"/>
</dbReference>
<keyword evidence="3" id="KW-1185">Reference proteome</keyword>
<name>A0A0K0XTD6_9GAMM</name>
<dbReference type="Pfam" id="PF19290">
    <property type="entry name" value="PmbA_TldD_2nd"/>
    <property type="match status" value="1"/>
</dbReference>
<evidence type="ECO:0000256" key="1">
    <source>
        <dbReference type="ARBA" id="ARBA00005836"/>
    </source>
</evidence>
<dbReference type="Gene3D" id="3.30.2290.10">
    <property type="entry name" value="PmbA/TldD superfamily"/>
    <property type="match status" value="1"/>
</dbReference>
<dbReference type="PANTHER" id="PTHR43421:SF1">
    <property type="entry name" value="METALLOPROTEASE PMBA"/>
    <property type="match status" value="1"/>
</dbReference>
<proteinExistence type="inferred from homology"/>
<dbReference type="EMBL" id="CP012154">
    <property type="protein sequence ID" value="AKS40974.1"/>
    <property type="molecule type" value="Genomic_DNA"/>
</dbReference>
<dbReference type="InterPro" id="IPR002510">
    <property type="entry name" value="Metalloprtase-TldD/E_N"/>
</dbReference>
<organism evidence="2 3">
    <name type="scientific">Wenzhouxiangella marina</name>
    <dbReference type="NCBI Taxonomy" id="1579979"/>
    <lineage>
        <taxon>Bacteria</taxon>
        <taxon>Pseudomonadati</taxon>
        <taxon>Pseudomonadota</taxon>
        <taxon>Gammaproteobacteria</taxon>
        <taxon>Chromatiales</taxon>
        <taxon>Wenzhouxiangellaceae</taxon>
        <taxon>Wenzhouxiangella</taxon>
    </lineage>
</organism>
<gene>
    <name evidence="2" type="ORF">WM2015_592</name>
</gene>
<dbReference type="PANTHER" id="PTHR43421">
    <property type="entry name" value="METALLOPROTEASE PMBA"/>
    <property type="match status" value="1"/>
</dbReference>
<dbReference type="InterPro" id="IPR047657">
    <property type="entry name" value="PmbA"/>
</dbReference>
<evidence type="ECO:0000313" key="3">
    <source>
        <dbReference type="Proteomes" id="UP000066624"/>
    </source>
</evidence>
<dbReference type="Pfam" id="PF01523">
    <property type="entry name" value="PmbA_TldD_1st"/>
    <property type="match status" value="1"/>
</dbReference>
<dbReference type="InterPro" id="IPR045570">
    <property type="entry name" value="Metalloprtase-TldD/E_cen_dom"/>
</dbReference>
<dbReference type="PATRIC" id="fig|1579979.3.peg.597"/>
<comment type="similarity">
    <text evidence="1">Belongs to the peptidase U62 family.</text>
</comment>
<dbReference type="Proteomes" id="UP000066624">
    <property type="component" value="Chromosome"/>
</dbReference>
<sequence length="457" mass="48525">MGAMSNGSSAELLANPERENELLVGIAQRALDQARAGGAEQAEVSVSSSLSREAGVRLGEIELLEEARDRGLRVTAYIGQCSGTASTGDLRPEVIDQCVERALAIARQTQRDRAAGLAPAELMAREFPDLDLWHPNDLELDQLAERAKLMEQAGREADSRISNSEGASVSSEASLSVYANTHGFLGSSRSTRHSQSCVLIAADEQGMQRDYDWDSARRFDALAAPEQTGLAAAERTLRRLGARRVPTGPVPVLFAREVARGLIGHLVSAVSGGNLYRRSSFLLDAAGQAILPAGISLVEHPRLPGGSGSSAFDADGVATRERALVNQGVLERYVLSAYSARRLGLETTANAGGVRNLVVEADRQPVDALIERVGTGLLVTEVMGQGVNLVNGDYSRGAAGFWIENGRIAWPVEEITIAGNLKAMLAGIVGVGDDIDTRHNLRTGALLIDRMTVAGQS</sequence>
<accession>A0A0K0XTD6</accession>
<dbReference type="GO" id="GO:0006508">
    <property type="term" value="P:proteolysis"/>
    <property type="evidence" value="ECO:0007669"/>
    <property type="project" value="InterPro"/>
</dbReference>
<dbReference type="GO" id="GO:0005829">
    <property type="term" value="C:cytosol"/>
    <property type="evidence" value="ECO:0007669"/>
    <property type="project" value="TreeGrafter"/>
</dbReference>
<dbReference type="NCBIfam" id="NF008268">
    <property type="entry name" value="PRK11040.1"/>
    <property type="match status" value="1"/>
</dbReference>
<dbReference type="STRING" id="1579979.WM2015_592"/>
<dbReference type="GO" id="GO:0008237">
    <property type="term" value="F:metallopeptidase activity"/>
    <property type="evidence" value="ECO:0007669"/>
    <property type="project" value="InterPro"/>
</dbReference>
<protein>
    <submittedName>
        <fullName evidence="2">Peptidase PmbA</fullName>
    </submittedName>
</protein>
<dbReference type="Pfam" id="PF19289">
    <property type="entry name" value="PmbA_TldD_3rd"/>
    <property type="match status" value="1"/>
</dbReference>
<dbReference type="InterPro" id="IPR035068">
    <property type="entry name" value="TldD/PmbA_N"/>
</dbReference>
<dbReference type="AlphaFoldDB" id="A0A0K0XTD6"/>
<reference evidence="3" key="1">
    <citation type="submission" date="2015-07" db="EMBL/GenBank/DDBJ databases">
        <authorList>
            <person name="Kim K.M."/>
        </authorList>
    </citation>
    <scope>NUCLEOTIDE SEQUENCE [LARGE SCALE GENOMIC DNA]</scope>
    <source>
        <strain evidence="3">KCTC 42284</strain>
    </source>
</reference>
<dbReference type="SUPFAM" id="SSF111283">
    <property type="entry name" value="Putative modulator of DNA gyrase, PmbA/TldD"/>
    <property type="match status" value="1"/>
</dbReference>
<dbReference type="InterPro" id="IPR045569">
    <property type="entry name" value="Metalloprtase-TldD/E_C"/>
</dbReference>